<dbReference type="AlphaFoldDB" id="A0A314L406"/>
<feature type="compositionally biased region" description="Polar residues" evidence="1">
    <location>
        <begin position="160"/>
        <end position="169"/>
    </location>
</feature>
<sequence>MNFDGLYDSIGGANFGIVKEFYANRVPGFQYDGEYTIKIRGNGVKFSAEIINDELGFRNESHVQFEEFMKRLAYQAIYEFLCGPNSLASWNRDRMEDMMQFMFADMQLRAARREVDIEALAQQSHLGAPVRRFLGLDDSPALRPDEDVNSVAEDDDETAIPSTTDGADD</sequence>
<keyword evidence="3" id="KW-1185">Reference proteome</keyword>
<reference evidence="2" key="1">
    <citation type="submission" date="2016-11" db="EMBL/GenBank/DDBJ databases">
        <title>The genome of Nicotiana attenuata.</title>
        <authorList>
            <person name="Xu S."/>
            <person name="Brockmoeller T."/>
            <person name="Gaquerel E."/>
            <person name="Navarro A."/>
            <person name="Kuhl H."/>
            <person name="Gase K."/>
            <person name="Ling Z."/>
            <person name="Zhou W."/>
            <person name="Kreitzer C."/>
            <person name="Stanke M."/>
            <person name="Tang H."/>
            <person name="Lyons E."/>
            <person name="Pandey P."/>
            <person name="Pandey S.P."/>
            <person name="Timmermann B."/>
            <person name="Baldwin I.T."/>
        </authorList>
    </citation>
    <scope>NUCLEOTIDE SEQUENCE [LARGE SCALE GENOMIC DNA]</scope>
    <source>
        <strain evidence="2">UT</strain>
    </source>
</reference>
<proteinExistence type="predicted"/>
<dbReference type="EMBL" id="MJEQ01000513">
    <property type="protein sequence ID" value="OIT35769.1"/>
    <property type="molecule type" value="Genomic_DNA"/>
</dbReference>
<organism evidence="2 3">
    <name type="scientific">Nicotiana attenuata</name>
    <name type="common">Coyote tobacco</name>
    <dbReference type="NCBI Taxonomy" id="49451"/>
    <lineage>
        <taxon>Eukaryota</taxon>
        <taxon>Viridiplantae</taxon>
        <taxon>Streptophyta</taxon>
        <taxon>Embryophyta</taxon>
        <taxon>Tracheophyta</taxon>
        <taxon>Spermatophyta</taxon>
        <taxon>Magnoliopsida</taxon>
        <taxon>eudicotyledons</taxon>
        <taxon>Gunneridae</taxon>
        <taxon>Pentapetalae</taxon>
        <taxon>asterids</taxon>
        <taxon>lamiids</taxon>
        <taxon>Solanales</taxon>
        <taxon>Solanaceae</taxon>
        <taxon>Nicotianoideae</taxon>
        <taxon>Nicotianeae</taxon>
        <taxon>Nicotiana</taxon>
    </lineage>
</organism>
<protein>
    <submittedName>
        <fullName evidence="2">Uncharacterized protein</fullName>
    </submittedName>
</protein>
<dbReference type="Proteomes" id="UP000187609">
    <property type="component" value="Unassembled WGS sequence"/>
</dbReference>
<evidence type="ECO:0000256" key="1">
    <source>
        <dbReference type="SAM" id="MobiDB-lite"/>
    </source>
</evidence>
<evidence type="ECO:0000313" key="3">
    <source>
        <dbReference type="Proteomes" id="UP000187609"/>
    </source>
</evidence>
<name>A0A314L406_NICAT</name>
<feature type="region of interest" description="Disordered" evidence="1">
    <location>
        <begin position="137"/>
        <end position="169"/>
    </location>
</feature>
<dbReference type="Gramene" id="OIT35769">
    <property type="protein sequence ID" value="OIT35769"/>
    <property type="gene ID" value="A4A49_15630"/>
</dbReference>
<gene>
    <name evidence="2" type="ORF">A4A49_15630</name>
</gene>
<accession>A0A314L406</accession>
<evidence type="ECO:0000313" key="2">
    <source>
        <dbReference type="EMBL" id="OIT35769.1"/>
    </source>
</evidence>
<comment type="caution">
    <text evidence="2">The sequence shown here is derived from an EMBL/GenBank/DDBJ whole genome shotgun (WGS) entry which is preliminary data.</text>
</comment>